<dbReference type="InterPro" id="IPR003018">
    <property type="entry name" value="GAF"/>
</dbReference>
<dbReference type="PRINTS" id="PR00344">
    <property type="entry name" value="BCTRLSENSOR"/>
</dbReference>
<feature type="domain" description="PAS" evidence="9">
    <location>
        <begin position="44"/>
        <end position="114"/>
    </location>
</feature>
<dbReference type="Pfam" id="PF08448">
    <property type="entry name" value="PAS_4"/>
    <property type="match status" value="1"/>
</dbReference>
<dbReference type="CDD" id="cd00130">
    <property type="entry name" value="PAS"/>
    <property type="match status" value="1"/>
</dbReference>
<dbReference type="FunFam" id="3.30.565.10:FF:000006">
    <property type="entry name" value="Sensor histidine kinase WalK"/>
    <property type="match status" value="1"/>
</dbReference>
<protein>
    <recommendedName>
        <fullName evidence="2">histidine kinase</fullName>
        <ecNumber evidence="2">2.7.13.3</ecNumber>
    </recommendedName>
</protein>
<comment type="caution">
    <text evidence="10">The sequence shown here is derived from an EMBL/GenBank/DDBJ whole genome shotgun (WGS) entry which is preliminary data.</text>
</comment>
<gene>
    <name evidence="10" type="ORF">LCGC14_1279970</name>
</gene>
<dbReference type="PROSITE" id="PS50109">
    <property type="entry name" value="HIS_KIN"/>
    <property type="match status" value="1"/>
</dbReference>
<dbReference type="InterPro" id="IPR000014">
    <property type="entry name" value="PAS"/>
</dbReference>
<dbReference type="SMART" id="SM00387">
    <property type="entry name" value="HATPase_c"/>
    <property type="match status" value="1"/>
</dbReference>
<dbReference type="Pfam" id="PF02518">
    <property type="entry name" value="HATPase_c"/>
    <property type="match status" value="1"/>
</dbReference>
<dbReference type="SUPFAM" id="SSF55781">
    <property type="entry name" value="GAF domain-like"/>
    <property type="match status" value="1"/>
</dbReference>
<feature type="domain" description="Histidine kinase" evidence="8">
    <location>
        <begin position="516"/>
        <end position="732"/>
    </location>
</feature>
<dbReference type="SMART" id="SM00388">
    <property type="entry name" value="HisKA"/>
    <property type="match status" value="1"/>
</dbReference>
<dbReference type="InterPro" id="IPR036890">
    <property type="entry name" value="HATPase_C_sf"/>
</dbReference>
<evidence type="ECO:0000256" key="1">
    <source>
        <dbReference type="ARBA" id="ARBA00000085"/>
    </source>
</evidence>
<dbReference type="PANTHER" id="PTHR43711:SF26">
    <property type="entry name" value="SENSOR HISTIDINE KINASE RCSC"/>
    <property type="match status" value="1"/>
</dbReference>
<name>A0A0F9NC65_9ZZZZ</name>
<dbReference type="CDD" id="cd00075">
    <property type="entry name" value="HATPase"/>
    <property type="match status" value="1"/>
</dbReference>
<dbReference type="CDD" id="cd00082">
    <property type="entry name" value="HisKA"/>
    <property type="match status" value="1"/>
</dbReference>
<dbReference type="EMBL" id="LAZR01007272">
    <property type="protein sequence ID" value="KKM86340.1"/>
    <property type="molecule type" value="Genomic_DNA"/>
</dbReference>
<sequence>MLDKSRDSKLDLGILNQNAKLEACDRSIKEVTDLDKAKEKLYVSEKRNKELLKAFPDSVFLLNKQGVCVDLHAQDSSLLTMPQNEIIGKNVYDVLPKELRDKIITAFENGQETKTTQIVEFSLSTKEELRHFETRIIARENDNFLTIIRDVTKQKNADFLKCQVQKILELIAQNRPLEQIGMSIVETVEGHIKECMASILLVDQKELVLKTLVAPNLPKEYSQNIDGIAIGPKVGSSGTAAYLKREVIVKDIANDPLYEQHKEMALKYGLKSCWSFPILSSTEQILGVLAIHCDQIRSPVADERDIEANMTHLASVAIEQHNFKITLQKQNELLEEKVKERTLELKKIVQKLTESNECLEDQVQTTKAAENRAVDSQELFSAISQNFPHGVIAVVDTHYCITHLDGEELTNYRLKGSDFKGVSIDGIELLSKDQKLNVKKIIAKTLDGNHMTFETRFRKNIYAVNTMPMYGSDEQIKYALFVYNNISKQKEVELEILNALTKEKELGELKSRFVEMASHEFRTPLSAILSAATLIGKQNGPEKEVVRAGYVGRIKSNVKNMVVILNDFLSISKLEEGKTIAHPETFDLICFSKSVIKEVHSNKKQGQHIRLIHKQSTFFVHLDLKMTHHILVNLLTNAIKYSPENKDVILAIGHCNKKMYLKVKDSGIGIPKSEQKYLFQRFYRAKNALNIQGTGLGLHIVKKYTELMNGTVSFTSDLSKGTIFTVELPLNLKEK</sequence>
<organism evidence="10">
    <name type="scientific">marine sediment metagenome</name>
    <dbReference type="NCBI Taxonomy" id="412755"/>
    <lineage>
        <taxon>unclassified sequences</taxon>
        <taxon>metagenomes</taxon>
        <taxon>ecological metagenomes</taxon>
    </lineage>
</organism>
<dbReference type="InterPro" id="IPR013656">
    <property type="entry name" value="PAS_4"/>
</dbReference>
<dbReference type="InterPro" id="IPR003661">
    <property type="entry name" value="HisK_dim/P_dom"/>
</dbReference>
<evidence type="ECO:0000313" key="10">
    <source>
        <dbReference type="EMBL" id="KKM86340.1"/>
    </source>
</evidence>
<reference evidence="10" key="1">
    <citation type="journal article" date="2015" name="Nature">
        <title>Complex archaea that bridge the gap between prokaryotes and eukaryotes.</title>
        <authorList>
            <person name="Spang A."/>
            <person name="Saw J.H."/>
            <person name="Jorgensen S.L."/>
            <person name="Zaremba-Niedzwiedzka K."/>
            <person name="Martijn J."/>
            <person name="Lind A.E."/>
            <person name="van Eijk R."/>
            <person name="Schleper C."/>
            <person name="Guy L."/>
            <person name="Ettema T.J."/>
        </authorList>
    </citation>
    <scope>NUCLEOTIDE SEQUENCE</scope>
</reference>
<dbReference type="SMART" id="SM00065">
    <property type="entry name" value="GAF"/>
    <property type="match status" value="1"/>
</dbReference>
<dbReference type="InterPro" id="IPR050736">
    <property type="entry name" value="Sensor_HK_Regulatory"/>
</dbReference>
<dbReference type="Pfam" id="PF00512">
    <property type="entry name" value="HisKA"/>
    <property type="match status" value="1"/>
</dbReference>
<dbReference type="Gene3D" id="3.30.450.20">
    <property type="entry name" value="PAS domain"/>
    <property type="match status" value="1"/>
</dbReference>
<dbReference type="EC" id="2.7.13.3" evidence="2"/>
<dbReference type="AlphaFoldDB" id="A0A0F9NC65"/>
<evidence type="ECO:0000256" key="4">
    <source>
        <dbReference type="ARBA" id="ARBA00022679"/>
    </source>
</evidence>
<comment type="catalytic activity">
    <reaction evidence="1">
        <text>ATP + protein L-histidine = ADP + protein N-phospho-L-histidine.</text>
        <dbReference type="EC" id="2.7.13.3"/>
    </reaction>
</comment>
<keyword evidence="3" id="KW-0597">Phosphoprotein</keyword>
<evidence type="ECO:0000256" key="6">
    <source>
        <dbReference type="ARBA" id="ARBA00023012"/>
    </source>
</evidence>
<dbReference type="InterPro" id="IPR036097">
    <property type="entry name" value="HisK_dim/P_sf"/>
</dbReference>
<keyword evidence="4" id="KW-0808">Transferase</keyword>
<dbReference type="Gene3D" id="1.10.287.130">
    <property type="match status" value="1"/>
</dbReference>
<evidence type="ECO:0000259" key="9">
    <source>
        <dbReference type="PROSITE" id="PS50112"/>
    </source>
</evidence>
<evidence type="ECO:0000256" key="2">
    <source>
        <dbReference type="ARBA" id="ARBA00012438"/>
    </source>
</evidence>
<dbReference type="Gene3D" id="3.30.450.40">
    <property type="match status" value="1"/>
</dbReference>
<dbReference type="SUPFAM" id="SSF55785">
    <property type="entry name" value="PYP-like sensor domain (PAS domain)"/>
    <property type="match status" value="1"/>
</dbReference>
<accession>A0A0F9NC65</accession>
<dbReference type="InterPro" id="IPR035965">
    <property type="entry name" value="PAS-like_dom_sf"/>
</dbReference>
<evidence type="ECO:0000256" key="7">
    <source>
        <dbReference type="SAM" id="Coils"/>
    </source>
</evidence>
<dbReference type="SUPFAM" id="SSF47384">
    <property type="entry name" value="Homodimeric domain of signal transducing histidine kinase"/>
    <property type="match status" value="1"/>
</dbReference>
<keyword evidence="5" id="KW-0418">Kinase</keyword>
<dbReference type="GO" id="GO:0000155">
    <property type="term" value="F:phosphorelay sensor kinase activity"/>
    <property type="evidence" value="ECO:0007669"/>
    <property type="project" value="InterPro"/>
</dbReference>
<feature type="coiled-coil region" evidence="7">
    <location>
        <begin position="324"/>
        <end position="369"/>
    </location>
</feature>
<dbReference type="InterPro" id="IPR005467">
    <property type="entry name" value="His_kinase_dom"/>
</dbReference>
<dbReference type="InterPro" id="IPR029016">
    <property type="entry name" value="GAF-like_dom_sf"/>
</dbReference>
<dbReference type="InterPro" id="IPR004358">
    <property type="entry name" value="Sig_transdc_His_kin-like_C"/>
</dbReference>
<keyword evidence="6" id="KW-0902">Two-component regulatory system</keyword>
<dbReference type="PANTHER" id="PTHR43711">
    <property type="entry name" value="TWO-COMPONENT HISTIDINE KINASE"/>
    <property type="match status" value="1"/>
</dbReference>
<dbReference type="Pfam" id="PF13185">
    <property type="entry name" value="GAF_2"/>
    <property type="match status" value="1"/>
</dbReference>
<dbReference type="Gene3D" id="3.30.565.10">
    <property type="entry name" value="Histidine kinase-like ATPase, C-terminal domain"/>
    <property type="match status" value="1"/>
</dbReference>
<evidence type="ECO:0000259" key="8">
    <source>
        <dbReference type="PROSITE" id="PS50109"/>
    </source>
</evidence>
<evidence type="ECO:0000256" key="3">
    <source>
        <dbReference type="ARBA" id="ARBA00022553"/>
    </source>
</evidence>
<dbReference type="PROSITE" id="PS50112">
    <property type="entry name" value="PAS"/>
    <property type="match status" value="1"/>
</dbReference>
<proteinExistence type="predicted"/>
<evidence type="ECO:0000256" key="5">
    <source>
        <dbReference type="ARBA" id="ARBA00022777"/>
    </source>
</evidence>
<dbReference type="InterPro" id="IPR003594">
    <property type="entry name" value="HATPase_dom"/>
</dbReference>
<dbReference type="SUPFAM" id="SSF55874">
    <property type="entry name" value="ATPase domain of HSP90 chaperone/DNA topoisomerase II/histidine kinase"/>
    <property type="match status" value="1"/>
</dbReference>
<keyword evidence="7" id="KW-0175">Coiled coil</keyword>